<dbReference type="InterPro" id="IPR009061">
    <property type="entry name" value="DNA-bd_dom_put_sf"/>
</dbReference>
<evidence type="ECO:0000313" key="4">
    <source>
        <dbReference type="Proteomes" id="UP000744032"/>
    </source>
</evidence>
<dbReference type="RefSeq" id="WP_168376011.1">
    <property type="nucleotide sequence ID" value="NZ_JAAXMD010000403.1"/>
</dbReference>
<protein>
    <submittedName>
        <fullName evidence="3">Helix-turn-helix domain-containing protein</fullName>
    </submittedName>
</protein>
<dbReference type="InterPro" id="IPR041657">
    <property type="entry name" value="HTH_17"/>
</dbReference>
<feature type="compositionally biased region" description="Basic and acidic residues" evidence="1">
    <location>
        <begin position="178"/>
        <end position="189"/>
    </location>
</feature>
<dbReference type="EMBL" id="JAAXMD010000403">
    <property type="protein sequence ID" value="NKQ28291.1"/>
    <property type="molecule type" value="Genomic_DNA"/>
</dbReference>
<feature type="region of interest" description="Disordered" evidence="1">
    <location>
        <begin position="60"/>
        <end position="89"/>
    </location>
</feature>
<feature type="region of interest" description="Disordered" evidence="1">
    <location>
        <begin position="145"/>
        <end position="195"/>
    </location>
</feature>
<evidence type="ECO:0000313" key="3">
    <source>
        <dbReference type="EMBL" id="NKQ28291.1"/>
    </source>
</evidence>
<keyword evidence="4" id="KW-1185">Reference proteome</keyword>
<feature type="compositionally biased region" description="Low complexity" evidence="1">
    <location>
        <begin position="67"/>
        <end position="82"/>
    </location>
</feature>
<dbReference type="Proteomes" id="UP000744032">
    <property type="component" value="Unassembled WGS sequence"/>
</dbReference>
<dbReference type="SUPFAM" id="SSF144284">
    <property type="entry name" value="Sec2 N-terminal region"/>
    <property type="match status" value="1"/>
</dbReference>
<comment type="caution">
    <text evidence="3">The sequence shown here is derived from an EMBL/GenBank/DDBJ whole genome shotgun (WGS) entry which is preliminary data.</text>
</comment>
<dbReference type="Pfam" id="PF12728">
    <property type="entry name" value="HTH_17"/>
    <property type="match status" value="1"/>
</dbReference>
<dbReference type="SUPFAM" id="SSF46955">
    <property type="entry name" value="Putative DNA-binding domain"/>
    <property type="match status" value="1"/>
</dbReference>
<evidence type="ECO:0000256" key="1">
    <source>
        <dbReference type="SAM" id="MobiDB-lite"/>
    </source>
</evidence>
<reference evidence="3 4" key="1">
    <citation type="submission" date="2020-04" db="EMBL/GenBank/DDBJ databases">
        <title>Genome sequence of Streptomyces galbus strain I339.</title>
        <authorList>
            <person name="Silva E.A.N."/>
            <person name="Merces M."/>
            <person name="Castelo Branco A.P.O.T."/>
            <person name="Vasconcelos P.C."/>
            <person name="Costa N.P."/>
            <person name="Marinho G.C.S."/>
            <person name="Oliveira C.J.B."/>
            <person name="Araujo D."/>
            <person name="Rodrigues Junior V.S."/>
            <person name="Almeida R."/>
            <person name="Silva Filho U.R."/>
            <person name="Andrade A.S.A."/>
            <person name="Cibulski S.P."/>
        </authorList>
    </citation>
    <scope>NUCLEOTIDE SEQUENCE [LARGE SCALE GENOMIC DNA]</scope>
    <source>
        <strain evidence="3 4">I339</strain>
    </source>
</reference>
<name>A0ABX1IRM8_STRGB</name>
<organism evidence="3 4">
    <name type="scientific">Streptomyces galbus</name>
    <dbReference type="NCBI Taxonomy" id="33898"/>
    <lineage>
        <taxon>Bacteria</taxon>
        <taxon>Bacillati</taxon>
        <taxon>Actinomycetota</taxon>
        <taxon>Actinomycetes</taxon>
        <taxon>Kitasatosporales</taxon>
        <taxon>Streptomycetaceae</taxon>
        <taxon>Streptomyces</taxon>
    </lineage>
</organism>
<feature type="compositionally biased region" description="Low complexity" evidence="1">
    <location>
        <begin position="154"/>
        <end position="165"/>
    </location>
</feature>
<feature type="domain" description="Helix-turn-helix" evidence="2">
    <location>
        <begin position="7"/>
        <end position="53"/>
    </location>
</feature>
<proteinExistence type="predicted"/>
<sequence length="195" mass="21438">MSTSRPMLTQREAADACGVSRTTIRRRREAGELPGSVLDEDRGWLIPVDDLLAAGFRLHAPAPPDQAAPGTTTAAAAGGDQTDQTREAAELRAELERQRHEHERELAEERHARALAEAEARHLDERLKERAAHISDLQRALASLTPAPDRAAIPQPTVPAASVPAPSRPPTALGEYSHGQEQEQGERRRWWPRRG</sequence>
<accession>A0ABX1IRM8</accession>
<gene>
    <name evidence="3" type="ORF">HF200_28925</name>
</gene>
<evidence type="ECO:0000259" key="2">
    <source>
        <dbReference type="Pfam" id="PF12728"/>
    </source>
</evidence>